<accession>A0A9Q0K073</accession>
<evidence type="ECO:0000313" key="3">
    <source>
        <dbReference type="Proteomes" id="UP001141806"/>
    </source>
</evidence>
<evidence type="ECO:0000256" key="1">
    <source>
        <dbReference type="SAM" id="MobiDB-lite"/>
    </source>
</evidence>
<gene>
    <name evidence="2" type="ORF">NE237_026125</name>
</gene>
<keyword evidence="3" id="KW-1185">Reference proteome</keyword>
<evidence type="ECO:0000313" key="2">
    <source>
        <dbReference type="EMBL" id="KAJ4959014.1"/>
    </source>
</evidence>
<dbReference type="AlphaFoldDB" id="A0A9Q0K073"/>
<protein>
    <submittedName>
        <fullName evidence="2">Uncharacterized protein</fullName>
    </submittedName>
</protein>
<proteinExistence type="predicted"/>
<sequence length="196" mass="21701">MSRLQVCVAYEGLPRTTVSDKIQGVVGLSSLQLCSDKTFKLVGCLYVAMQGYGLKRMTTTIIMVLLYLWSLRSCHMSEGVERVKAPKRPRPVGTQKSSQATSGLQGSRVAIERSTGETSTLGSPAWLLLLWKLLRPICWSYLLRRTDIPHTGAIIPAVLTLKSTEKGTSSGPPIDKGVSLSLFKWFELLRLEFDHC</sequence>
<comment type="caution">
    <text evidence="2">The sequence shown here is derived from an EMBL/GenBank/DDBJ whole genome shotgun (WGS) entry which is preliminary data.</text>
</comment>
<name>A0A9Q0K073_9MAGN</name>
<organism evidence="2 3">
    <name type="scientific">Protea cynaroides</name>
    <dbReference type="NCBI Taxonomy" id="273540"/>
    <lineage>
        <taxon>Eukaryota</taxon>
        <taxon>Viridiplantae</taxon>
        <taxon>Streptophyta</taxon>
        <taxon>Embryophyta</taxon>
        <taxon>Tracheophyta</taxon>
        <taxon>Spermatophyta</taxon>
        <taxon>Magnoliopsida</taxon>
        <taxon>Proteales</taxon>
        <taxon>Proteaceae</taxon>
        <taxon>Protea</taxon>
    </lineage>
</organism>
<feature type="region of interest" description="Disordered" evidence="1">
    <location>
        <begin position="82"/>
        <end position="107"/>
    </location>
</feature>
<dbReference type="Proteomes" id="UP001141806">
    <property type="component" value="Unassembled WGS sequence"/>
</dbReference>
<feature type="compositionally biased region" description="Polar residues" evidence="1">
    <location>
        <begin position="94"/>
        <end position="105"/>
    </location>
</feature>
<reference evidence="2" key="1">
    <citation type="journal article" date="2023" name="Plant J.">
        <title>The genome of the king protea, Protea cynaroides.</title>
        <authorList>
            <person name="Chang J."/>
            <person name="Duong T.A."/>
            <person name="Schoeman C."/>
            <person name="Ma X."/>
            <person name="Roodt D."/>
            <person name="Barker N."/>
            <person name="Li Z."/>
            <person name="Van de Peer Y."/>
            <person name="Mizrachi E."/>
        </authorList>
    </citation>
    <scope>NUCLEOTIDE SEQUENCE</scope>
    <source>
        <tissue evidence="2">Young leaves</tissue>
    </source>
</reference>
<dbReference type="EMBL" id="JAMYWD010000010">
    <property type="protein sequence ID" value="KAJ4959014.1"/>
    <property type="molecule type" value="Genomic_DNA"/>
</dbReference>